<evidence type="ECO:0000256" key="6">
    <source>
        <dbReference type="SAM" id="MobiDB-lite"/>
    </source>
</evidence>
<dbReference type="KEGG" id="bany:112051971"/>
<accession>A0A6J1NNY7</accession>
<dbReference type="AlphaFoldDB" id="A0A6J1NNY7"/>
<comment type="subunit">
    <text evidence="1">Self-associates forming complexes of several hundred monomers.</text>
</comment>
<feature type="region of interest" description="Disordered" evidence="6">
    <location>
        <begin position="297"/>
        <end position="324"/>
    </location>
</feature>
<keyword evidence="3" id="KW-0805">Transcription regulation</keyword>
<keyword evidence="4" id="KW-0804">Transcription</keyword>
<dbReference type="InterPro" id="IPR001005">
    <property type="entry name" value="SANT/Myb"/>
</dbReference>
<feature type="domain" description="Myb-like" evidence="7">
    <location>
        <begin position="177"/>
        <end position="250"/>
    </location>
</feature>
<dbReference type="InterPro" id="IPR028002">
    <property type="entry name" value="Myb_DNA-bind_5"/>
</dbReference>
<evidence type="ECO:0000256" key="4">
    <source>
        <dbReference type="ARBA" id="ARBA00023163"/>
    </source>
</evidence>
<proteinExistence type="predicted"/>
<evidence type="ECO:0000313" key="8">
    <source>
        <dbReference type="Proteomes" id="UP001652582"/>
    </source>
</evidence>
<feature type="compositionally biased region" description="Basic and acidic residues" evidence="6">
    <location>
        <begin position="146"/>
        <end position="156"/>
    </location>
</feature>
<dbReference type="SMART" id="SM00717">
    <property type="entry name" value="SANT"/>
    <property type="match status" value="2"/>
</dbReference>
<dbReference type="GeneID" id="112051971"/>
<dbReference type="OrthoDB" id="7478883at2759"/>
<dbReference type="PANTHER" id="PTHR23098:SF16">
    <property type="entry name" value="REGULATORY PROTEIN ZESTE"/>
    <property type="match status" value="1"/>
</dbReference>
<evidence type="ECO:0000256" key="3">
    <source>
        <dbReference type="ARBA" id="ARBA00023015"/>
    </source>
</evidence>
<dbReference type="Proteomes" id="UP001652582">
    <property type="component" value="Chromosome 15"/>
</dbReference>
<gene>
    <name evidence="9" type="primary">LOC112051971</name>
</gene>
<evidence type="ECO:0000256" key="5">
    <source>
        <dbReference type="ARBA" id="ARBA00025466"/>
    </source>
</evidence>
<sequence>MDEDDHEDRSGVAHHRSRNFKDNEIKFLVNQVSKYKHILLNKCTNTSINKAKDAAWENICKEMNNQGFEIKRTVDNLKTKWLNLKREAKKVSKNLIDDTINSDINNVLAQVVMMVNENETNTSTEVSQEDKYPLKLEDLLEENDNDTSKHWDRSDQSDESNDDATSCTEDDSKRRKRSMNFTPSECSLLLRCVREEKDNIIFGKGRSISKKAVQVANAAWHRITVKYNKRSDFKRSTKVLRMKFDNMKRLVTRKRKIAETRKNVKYKRNVKLDDQPVAVKSEPNIGSSNIVMETDSANVDDDEDNNDDYQELHDPSLQNDVDSDPLCTVLNGDSGIESVSYSGSYSPFDNKEVVKLKLELLKYQMETAKMERQRIKEALDAEISDRESKAIEASLRLRAARLQAIASESKLPSTHPALQYSEREKLAEQYIRQFEHYGINKSENYID</sequence>
<feature type="domain" description="Myb-like" evidence="7">
    <location>
        <begin position="16"/>
        <end position="87"/>
    </location>
</feature>
<feature type="region of interest" description="Disordered" evidence="6">
    <location>
        <begin position="143"/>
        <end position="178"/>
    </location>
</feature>
<comment type="function">
    <text evidence="5">Involved in transvection phenomena (= synapsis-dependent gene expression), where the synaptic pairing of chromosomes carrying genes with which zeste interacts influences the expression of these genes. Zeste binds to DNA and stimulates transcription from a nearby promoter.</text>
</comment>
<keyword evidence="8" id="KW-1185">Reference proteome</keyword>
<protein>
    <recommendedName>
        <fullName evidence="2">Regulatory protein zeste</fullName>
    </recommendedName>
</protein>
<organism evidence="8 9">
    <name type="scientific">Bicyclus anynana</name>
    <name type="common">Squinting bush brown butterfly</name>
    <dbReference type="NCBI Taxonomy" id="110368"/>
    <lineage>
        <taxon>Eukaryota</taxon>
        <taxon>Metazoa</taxon>
        <taxon>Ecdysozoa</taxon>
        <taxon>Arthropoda</taxon>
        <taxon>Hexapoda</taxon>
        <taxon>Insecta</taxon>
        <taxon>Pterygota</taxon>
        <taxon>Neoptera</taxon>
        <taxon>Endopterygota</taxon>
        <taxon>Lepidoptera</taxon>
        <taxon>Glossata</taxon>
        <taxon>Ditrysia</taxon>
        <taxon>Papilionoidea</taxon>
        <taxon>Nymphalidae</taxon>
        <taxon>Satyrinae</taxon>
        <taxon>Satyrini</taxon>
        <taxon>Mycalesina</taxon>
        <taxon>Bicyclus</taxon>
    </lineage>
</organism>
<dbReference type="GO" id="GO:0005634">
    <property type="term" value="C:nucleus"/>
    <property type="evidence" value="ECO:0007669"/>
    <property type="project" value="TreeGrafter"/>
</dbReference>
<dbReference type="PANTHER" id="PTHR23098">
    <property type="entry name" value="AGAP001331-PA-RELATED"/>
    <property type="match status" value="1"/>
</dbReference>
<feature type="compositionally biased region" description="Acidic residues" evidence="6">
    <location>
        <begin position="298"/>
        <end position="309"/>
    </location>
</feature>
<evidence type="ECO:0000313" key="9">
    <source>
        <dbReference type="RefSeq" id="XP_023946613.1"/>
    </source>
</evidence>
<evidence type="ECO:0000256" key="1">
    <source>
        <dbReference type="ARBA" id="ARBA00011764"/>
    </source>
</evidence>
<dbReference type="RefSeq" id="XP_023946613.1">
    <property type="nucleotide sequence ID" value="XM_024090845.2"/>
</dbReference>
<reference evidence="9" key="1">
    <citation type="submission" date="2025-08" db="UniProtKB">
        <authorList>
            <consortium name="RefSeq"/>
        </authorList>
    </citation>
    <scope>IDENTIFICATION</scope>
</reference>
<name>A0A6J1NNY7_BICAN</name>
<evidence type="ECO:0000259" key="7">
    <source>
        <dbReference type="SMART" id="SM00717"/>
    </source>
</evidence>
<dbReference type="Pfam" id="PF13873">
    <property type="entry name" value="Myb_DNA-bind_5"/>
    <property type="match status" value="2"/>
</dbReference>
<evidence type="ECO:0000256" key="2">
    <source>
        <dbReference type="ARBA" id="ARBA00016807"/>
    </source>
</evidence>